<keyword evidence="2" id="KW-1185">Reference proteome</keyword>
<reference evidence="1 2" key="1">
    <citation type="journal article" date="2013" name="Nat. Genet.">
        <title>The genome of the hydatid tapeworm Echinococcus granulosus.</title>
        <authorList>
            <person name="Zheng H."/>
            <person name="Zhang W."/>
            <person name="Zhang L."/>
            <person name="Zhang Z."/>
            <person name="Li J."/>
            <person name="Lu G."/>
            <person name="Zhu Y."/>
            <person name="Wang Y."/>
            <person name="Huang Y."/>
            <person name="Liu J."/>
            <person name="Kang H."/>
            <person name="Chen J."/>
            <person name="Wang L."/>
            <person name="Chen A."/>
            <person name="Yu S."/>
            <person name="Gao Z."/>
            <person name="Jin L."/>
            <person name="Gu W."/>
            <person name="Wang Z."/>
            <person name="Zhao L."/>
            <person name="Shi B."/>
            <person name="Wen H."/>
            <person name="Lin R."/>
            <person name="Jones M.K."/>
            <person name="Brejova B."/>
            <person name="Vinar T."/>
            <person name="Zhao G."/>
            <person name="McManus D.P."/>
            <person name="Chen Z."/>
            <person name="Zhou Y."/>
            <person name="Wang S."/>
        </authorList>
    </citation>
    <scope>NUCLEOTIDE SEQUENCE [LARGE SCALE GENOMIC DNA]</scope>
</reference>
<evidence type="ECO:0000313" key="2">
    <source>
        <dbReference type="Proteomes" id="UP000019149"/>
    </source>
</evidence>
<accession>W6U6E2</accession>
<organism evidence="1 2">
    <name type="scientific">Echinococcus granulosus</name>
    <name type="common">Hydatid tapeworm</name>
    <dbReference type="NCBI Taxonomy" id="6210"/>
    <lineage>
        <taxon>Eukaryota</taxon>
        <taxon>Metazoa</taxon>
        <taxon>Spiralia</taxon>
        <taxon>Lophotrochozoa</taxon>
        <taxon>Platyhelminthes</taxon>
        <taxon>Cestoda</taxon>
        <taxon>Eucestoda</taxon>
        <taxon>Cyclophyllidea</taxon>
        <taxon>Taeniidae</taxon>
        <taxon>Echinococcus</taxon>
        <taxon>Echinococcus granulosus group</taxon>
    </lineage>
</organism>
<comment type="caution">
    <text evidence="1">The sequence shown here is derived from an EMBL/GenBank/DDBJ whole genome shotgun (WGS) entry which is preliminary data.</text>
</comment>
<dbReference type="CTD" id="36346934"/>
<dbReference type="AlphaFoldDB" id="W6U6E2"/>
<dbReference type="GeneID" id="36346934"/>
<proteinExistence type="predicted"/>
<evidence type="ECO:0000313" key="1">
    <source>
        <dbReference type="EMBL" id="EUB53922.1"/>
    </source>
</evidence>
<dbReference type="RefSeq" id="XP_024345118.1">
    <property type="nucleotide sequence ID" value="XM_024500468.1"/>
</dbReference>
<name>W6U6E2_ECHGR</name>
<protein>
    <submittedName>
        <fullName evidence="1">Uncharacterized protein</fullName>
    </submittedName>
</protein>
<gene>
    <name evidence="1" type="ORF">EGR_11221</name>
</gene>
<dbReference type="EMBL" id="APAU02000537">
    <property type="protein sequence ID" value="EUB53922.1"/>
    <property type="molecule type" value="Genomic_DNA"/>
</dbReference>
<sequence>MYVFGGRYEEMNLGFGVERLSLLVSQLKRIRRTSSCSTVFGVPK</sequence>
<dbReference type="KEGG" id="egl:EGR_11221"/>
<dbReference type="Proteomes" id="UP000019149">
    <property type="component" value="Unassembled WGS sequence"/>
</dbReference>